<protein>
    <submittedName>
        <fullName evidence="2">Alpha/beta fold hydrolase</fullName>
    </submittedName>
</protein>
<dbReference type="PANTHER" id="PTHR32015:SF1">
    <property type="entry name" value="LIPASE"/>
    <property type="match status" value="1"/>
</dbReference>
<dbReference type="Proteomes" id="UP000305546">
    <property type="component" value="Unassembled WGS sequence"/>
</dbReference>
<evidence type="ECO:0000256" key="1">
    <source>
        <dbReference type="SAM" id="SignalP"/>
    </source>
</evidence>
<dbReference type="EMBL" id="VDFW01000030">
    <property type="protein sequence ID" value="TNC21887.1"/>
    <property type="molecule type" value="Genomic_DNA"/>
</dbReference>
<reference evidence="2 3" key="1">
    <citation type="submission" date="2019-06" db="EMBL/GenBank/DDBJ databases">
        <title>Amycolatopsis alkalitolerans sp. nov., isolated from Gastrodia elata Blume.</title>
        <authorList>
            <person name="Narsing Rao M.P."/>
            <person name="Li W.J."/>
        </authorList>
    </citation>
    <scope>NUCLEOTIDE SEQUENCE [LARGE SCALE GENOMIC DNA]</scope>
    <source>
        <strain evidence="2 3">SYSUP0005</strain>
    </source>
</reference>
<keyword evidence="2" id="KW-0378">Hydrolase</keyword>
<dbReference type="PANTHER" id="PTHR32015">
    <property type="entry name" value="FASTING INDUCED LIPASE"/>
    <property type="match status" value="1"/>
</dbReference>
<name>A0A5C4LTD5_9PSEU</name>
<organism evidence="2 3">
    <name type="scientific">Amycolatopsis alkalitolerans</name>
    <dbReference type="NCBI Taxonomy" id="2547244"/>
    <lineage>
        <taxon>Bacteria</taxon>
        <taxon>Bacillati</taxon>
        <taxon>Actinomycetota</taxon>
        <taxon>Actinomycetes</taxon>
        <taxon>Pseudonocardiales</taxon>
        <taxon>Pseudonocardiaceae</taxon>
        <taxon>Amycolatopsis</taxon>
    </lineage>
</organism>
<dbReference type="SUPFAM" id="SSF53474">
    <property type="entry name" value="alpha/beta-Hydrolases"/>
    <property type="match status" value="1"/>
</dbReference>
<keyword evidence="1" id="KW-0732">Signal</keyword>
<dbReference type="AlphaFoldDB" id="A0A5C4LTD5"/>
<sequence>MRKRLLIIPVLAALVTALFAAPAQAAGGVNDSSCRPDAAHPRPVVFLHGLGATYYEDLNFLQDSVAAKGYCTFSLTYGAYPDFPFVGGLRPIADSAAEIRQFITRVLAETGSSKVDIVGHSEGGFQSLYVTKTQGIADQIGTVVAIAPPAHGTTFAGLTNLAYLLGQRDLVGQALSTLGCPACDDLITGGRAVATLNDGPIAQPGVHYTIITSRYDELVTPTDTAFVREPGVVNEYVQDTCPFDPVGHIGEAYDLNVWHLATNALDPAHAAKFACTAGSPG</sequence>
<keyword evidence="3" id="KW-1185">Reference proteome</keyword>
<proteinExistence type="predicted"/>
<dbReference type="GO" id="GO:0016042">
    <property type="term" value="P:lipid catabolic process"/>
    <property type="evidence" value="ECO:0007669"/>
    <property type="project" value="InterPro"/>
</dbReference>
<dbReference type="OrthoDB" id="8871309at2"/>
<dbReference type="Gene3D" id="3.40.50.1820">
    <property type="entry name" value="alpha/beta hydrolase"/>
    <property type="match status" value="1"/>
</dbReference>
<accession>A0A5C4LTD5</accession>
<dbReference type="RefSeq" id="WP_139099557.1">
    <property type="nucleotide sequence ID" value="NZ_VDFW01000030.1"/>
</dbReference>
<dbReference type="GO" id="GO:0016298">
    <property type="term" value="F:lipase activity"/>
    <property type="evidence" value="ECO:0007669"/>
    <property type="project" value="TreeGrafter"/>
</dbReference>
<evidence type="ECO:0000313" key="2">
    <source>
        <dbReference type="EMBL" id="TNC21887.1"/>
    </source>
</evidence>
<gene>
    <name evidence="2" type="ORF">FG385_26740</name>
</gene>
<dbReference type="InterPro" id="IPR029058">
    <property type="entry name" value="AB_hydrolase_fold"/>
</dbReference>
<comment type="caution">
    <text evidence="2">The sequence shown here is derived from an EMBL/GenBank/DDBJ whole genome shotgun (WGS) entry which is preliminary data.</text>
</comment>
<evidence type="ECO:0000313" key="3">
    <source>
        <dbReference type="Proteomes" id="UP000305546"/>
    </source>
</evidence>
<dbReference type="Pfam" id="PF01674">
    <property type="entry name" value="Lipase_2"/>
    <property type="match status" value="1"/>
</dbReference>
<dbReference type="InterPro" id="IPR002918">
    <property type="entry name" value="Lipase_EstA/Esterase_EstB"/>
</dbReference>
<feature type="signal peptide" evidence="1">
    <location>
        <begin position="1"/>
        <end position="25"/>
    </location>
</feature>
<feature type="chain" id="PRO_5023089589" evidence="1">
    <location>
        <begin position="26"/>
        <end position="281"/>
    </location>
</feature>